<organism evidence="2 3">
    <name type="scientific">Mediterraneibacter hominis</name>
    <dbReference type="NCBI Taxonomy" id="2763054"/>
    <lineage>
        <taxon>Bacteria</taxon>
        <taxon>Bacillati</taxon>
        <taxon>Bacillota</taxon>
        <taxon>Clostridia</taxon>
        <taxon>Lachnospirales</taxon>
        <taxon>Lachnospiraceae</taxon>
        <taxon>Mediterraneibacter</taxon>
    </lineage>
</organism>
<keyword evidence="3" id="KW-1185">Reference proteome</keyword>
<reference evidence="2" key="1">
    <citation type="submission" date="2020-08" db="EMBL/GenBank/DDBJ databases">
        <title>Genome public.</title>
        <authorList>
            <person name="Liu C."/>
            <person name="Sun Q."/>
        </authorList>
    </citation>
    <scope>NUCLEOTIDE SEQUENCE</scope>
    <source>
        <strain evidence="2">NSJ-55</strain>
    </source>
</reference>
<proteinExistence type="predicted"/>
<evidence type="ECO:0000259" key="1">
    <source>
        <dbReference type="Pfam" id="PF05272"/>
    </source>
</evidence>
<dbReference type="SUPFAM" id="SSF52540">
    <property type="entry name" value="P-loop containing nucleoside triphosphate hydrolases"/>
    <property type="match status" value="1"/>
</dbReference>
<dbReference type="PANTHER" id="PTHR34985:SF1">
    <property type="entry name" value="SLR0554 PROTEIN"/>
    <property type="match status" value="1"/>
</dbReference>
<dbReference type="AlphaFoldDB" id="A0A923LK21"/>
<feature type="domain" description="Virulence-associated protein E-like" evidence="1">
    <location>
        <begin position="472"/>
        <end position="689"/>
    </location>
</feature>
<dbReference type="InterPro" id="IPR007936">
    <property type="entry name" value="VapE-like_dom"/>
</dbReference>
<protein>
    <submittedName>
        <fullName evidence="2">Virulence-associated protein E</fullName>
    </submittedName>
</protein>
<dbReference type="Proteomes" id="UP000652477">
    <property type="component" value="Unassembled WGS sequence"/>
</dbReference>
<gene>
    <name evidence="2" type="ORF">H8S37_12580</name>
</gene>
<comment type="caution">
    <text evidence="2">The sequence shown here is derived from an EMBL/GenBank/DDBJ whole genome shotgun (WGS) entry which is preliminary data.</text>
</comment>
<dbReference type="RefSeq" id="WP_186876404.1">
    <property type="nucleotide sequence ID" value="NZ_JACOPF010000002.1"/>
</dbReference>
<dbReference type="Pfam" id="PF05272">
    <property type="entry name" value="VapE-like_dom"/>
    <property type="match status" value="1"/>
</dbReference>
<dbReference type="EMBL" id="JACOPF010000002">
    <property type="protein sequence ID" value="MBC5689753.1"/>
    <property type="molecule type" value="Genomic_DNA"/>
</dbReference>
<name>A0A923LK21_9FIRM</name>
<evidence type="ECO:0000313" key="3">
    <source>
        <dbReference type="Proteomes" id="UP000652477"/>
    </source>
</evidence>
<dbReference type="InterPro" id="IPR027417">
    <property type="entry name" value="P-loop_NTPase"/>
</dbReference>
<sequence>MKFNRKLWISTAGTRKSTYWPKSEIMWTEFVERLKTPVRSRESLEEYLALPKQQQSELKDVGGFVGGTFAHERRKSFYVEGRDLLTLDMDQIPPGGTDEILKRVSGLKCAAIVYSTRKHTGYAPRLRVIIPLDITAEAEEYEPAARKAASLIGIEFCDPTTFDPSRLMYWPSCCSDGEYIYEVYDGPFCSLKGLLNMYGDWHDIAEWPQVPGSEATEKRRLARQENPTEKRGIVGAFCRTYTITQAMEHFIPGMYEETGIPGRYTYTGGSTTGGAVVYDGDMFLYSHHATDPCSGQLVNAFDMVRLHMYGDKDREAKEGTPSIKLPSYAAMTQLAKNDKDVTGLMVKERFEQAKEAFGMKETQEPDVDWVLNLTRDRNGHIEKTISNMTMVLENDPMLKGRIVTDEFASCGMVTGCLPWDRRTEKRRWTDVDYAGYYRYMETFYGLTGREKLDNGLLIVSSQNKINEVREYLTGLKWDGKKRLDTLLTDYLGAEDNPYTRAVIRKSLCAAVARAIVGGVKYDYMPIFTGPQGIGKSTFLSILGRNWFSDSLTTFEGKEAAELIQGTWINEVGELTAMTKQETSAVKQFLSKTHDIYRAAYGRQTNKYPRRCVFFGTSNDSEFLKDATGNRRFWPVDVGLRKAKKSIWQELPGEADQIWAEAYCYWLLGEPLYLSAEIEKMAEEQQESHRESYAKEGVIREFLDRELPERWGTMTLVQRRQFLQGNLRLPEGESLIQRERVCAAEIWQECFGSDLKYMGRKDSMEINNILRHIKGWKQDKSSQRYGFYGTQRGFERVSTK</sequence>
<dbReference type="PANTHER" id="PTHR34985">
    <property type="entry name" value="SLR0554 PROTEIN"/>
    <property type="match status" value="1"/>
</dbReference>
<accession>A0A923LK21</accession>
<evidence type="ECO:0000313" key="2">
    <source>
        <dbReference type="EMBL" id="MBC5689753.1"/>
    </source>
</evidence>